<accession>A0A8J7SR11</accession>
<evidence type="ECO:0000313" key="3">
    <source>
        <dbReference type="Proteomes" id="UP000619033"/>
    </source>
</evidence>
<evidence type="ECO:0000313" key="2">
    <source>
        <dbReference type="EMBL" id="MBL4926540.1"/>
    </source>
</evidence>
<organism evidence="2 3">
    <name type="scientific">Fuscibacter oryzae</name>
    <dbReference type="NCBI Taxonomy" id="2803939"/>
    <lineage>
        <taxon>Bacteria</taxon>
        <taxon>Pseudomonadati</taxon>
        <taxon>Pseudomonadota</taxon>
        <taxon>Alphaproteobacteria</taxon>
        <taxon>Rhodobacterales</taxon>
        <taxon>Paracoccaceae</taxon>
        <taxon>Fuscibacter</taxon>
    </lineage>
</organism>
<keyword evidence="1" id="KW-0472">Membrane</keyword>
<feature type="transmembrane region" description="Helical" evidence="1">
    <location>
        <begin position="29"/>
        <end position="51"/>
    </location>
</feature>
<protein>
    <submittedName>
        <fullName evidence="2">Uncharacterized protein</fullName>
    </submittedName>
</protein>
<sequence>MYCCGYDPGALLFFADPAEEQADAPLPDLFLVLASAGFALTALGMLALAALA</sequence>
<dbReference type="RefSeq" id="WP_202657120.1">
    <property type="nucleotide sequence ID" value="NZ_JAESVP010000001.1"/>
</dbReference>
<dbReference type="Proteomes" id="UP000619033">
    <property type="component" value="Unassembled WGS sequence"/>
</dbReference>
<gene>
    <name evidence="2" type="ORF">JI744_00345</name>
</gene>
<keyword evidence="3" id="KW-1185">Reference proteome</keyword>
<proteinExistence type="predicted"/>
<reference evidence="2" key="1">
    <citation type="submission" date="2021-01" db="EMBL/GenBank/DDBJ databases">
        <title>Genome seq and assembly of Tabrizicola sp. KVB23.</title>
        <authorList>
            <person name="Chhetri G."/>
        </authorList>
    </citation>
    <scope>NUCLEOTIDE SEQUENCE</scope>
    <source>
        <strain evidence="2">KVB23</strain>
    </source>
</reference>
<comment type="caution">
    <text evidence="2">The sequence shown here is derived from an EMBL/GenBank/DDBJ whole genome shotgun (WGS) entry which is preliminary data.</text>
</comment>
<name>A0A8J7SR11_9RHOB</name>
<evidence type="ECO:0000256" key="1">
    <source>
        <dbReference type="SAM" id="Phobius"/>
    </source>
</evidence>
<keyword evidence="1" id="KW-1133">Transmembrane helix</keyword>
<dbReference type="AlphaFoldDB" id="A0A8J7SR11"/>
<dbReference type="EMBL" id="JAESVP010000001">
    <property type="protein sequence ID" value="MBL4926540.1"/>
    <property type="molecule type" value="Genomic_DNA"/>
</dbReference>
<keyword evidence="1" id="KW-0812">Transmembrane</keyword>